<accession>A0A9X4RC01</accession>
<protein>
    <submittedName>
        <fullName evidence="2">Uncharacterized protein</fullName>
    </submittedName>
</protein>
<proteinExistence type="predicted"/>
<sequence>METEVMRAPTKRRRTRLMIVASAAVVAVVTAVVLTGIALVWYADRTQNCYQFNHIRQYGQCVAGQFSSTGGLMSRLGHALGCLLARGCTPAGIPLPR</sequence>
<reference evidence="2" key="1">
    <citation type="submission" date="2022-08" db="EMBL/GenBank/DDBJ databases">
        <title>Genome analysis of Corynebacteriales strain.</title>
        <authorList>
            <person name="Lee S.D."/>
        </authorList>
    </citation>
    <scope>NUCLEOTIDE SEQUENCE</scope>
    <source>
        <strain evidence="2">D3-21</strain>
    </source>
</reference>
<name>A0A9X4RC01_9ACTN</name>
<dbReference type="AlphaFoldDB" id="A0A9X4RC01"/>
<evidence type="ECO:0000313" key="3">
    <source>
        <dbReference type="Proteomes" id="UP001152755"/>
    </source>
</evidence>
<dbReference type="RefSeq" id="WP_277829610.1">
    <property type="nucleotide sequence ID" value="NZ_JAAIVF010000001.1"/>
</dbReference>
<evidence type="ECO:0000313" key="2">
    <source>
        <dbReference type="EMBL" id="MDG3013043.1"/>
    </source>
</evidence>
<keyword evidence="3" id="KW-1185">Reference proteome</keyword>
<dbReference type="EMBL" id="JANRHA010000001">
    <property type="protein sequence ID" value="MDG3013043.1"/>
    <property type="molecule type" value="Genomic_DNA"/>
</dbReference>
<keyword evidence="1" id="KW-0472">Membrane</keyword>
<evidence type="ECO:0000256" key="1">
    <source>
        <dbReference type="SAM" id="Phobius"/>
    </source>
</evidence>
<keyword evidence="1" id="KW-1133">Transmembrane helix</keyword>
<feature type="transmembrane region" description="Helical" evidence="1">
    <location>
        <begin position="17"/>
        <end position="43"/>
    </location>
</feature>
<comment type="caution">
    <text evidence="2">The sequence shown here is derived from an EMBL/GenBank/DDBJ whole genome shotgun (WGS) entry which is preliminary data.</text>
</comment>
<organism evidence="2 3">
    <name type="scientific">Speluncibacter jeojiensis</name>
    <dbReference type="NCBI Taxonomy" id="2710754"/>
    <lineage>
        <taxon>Bacteria</taxon>
        <taxon>Bacillati</taxon>
        <taxon>Actinomycetota</taxon>
        <taxon>Actinomycetes</taxon>
        <taxon>Mycobacteriales</taxon>
        <taxon>Speluncibacteraceae</taxon>
        <taxon>Speluncibacter</taxon>
    </lineage>
</organism>
<keyword evidence="1" id="KW-0812">Transmembrane</keyword>
<gene>
    <name evidence="2" type="ORF">NVS88_00525</name>
</gene>
<dbReference type="Proteomes" id="UP001152755">
    <property type="component" value="Unassembled WGS sequence"/>
</dbReference>